<proteinExistence type="predicted"/>
<organism evidence="1 3">
    <name type="scientific">Lactococcus lactis subsp. lactis</name>
    <name type="common">Streptococcus lactis</name>
    <dbReference type="NCBI Taxonomy" id="1360"/>
    <lineage>
        <taxon>Bacteria</taxon>
        <taxon>Bacillati</taxon>
        <taxon>Bacillota</taxon>
        <taxon>Bacilli</taxon>
        <taxon>Lactobacillales</taxon>
        <taxon>Streptococcaceae</taxon>
        <taxon>Lactococcus</taxon>
    </lineage>
</organism>
<evidence type="ECO:0000313" key="2">
    <source>
        <dbReference type="EMBL" id="WNS48342.1"/>
    </source>
</evidence>
<reference evidence="1 3" key="1">
    <citation type="submission" date="2018-03" db="EMBL/GenBank/DDBJ databases">
        <title>Genome sequence of Lactococcus lactis strain 14B4 from almond drupe.</title>
        <authorList>
            <person name="Tran T.D."/>
            <person name="McGarvey J.A."/>
            <person name="Huynh S."/>
            <person name="Parker C.T."/>
        </authorList>
    </citation>
    <scope>NUCLEOTIDE SEQUENCE [LARGE SCALE GENOMIC DNA]</scope>
    <source>
        <strain evidence="1 3">14B4</strain>
    </source>
</reference>
<evidence type="ECO:0000313" key="1">
    <source>
        <dbReference type="EMBL" id="AWN65498.1"/>
    </source>
</evidence>
<dbReference type="AlphaFoldDB" id="A0A0V8CA33"/>
<evidence type="ECO:0000313" key="3">
    <source>
        <dbReference type="Proteomes" id="UP000245919"/>
    </source>
</evidence>
<protein>
    <submittedName>
        <fullName evidence="1">Uncharacterized protein</fullName>
    </submittedName>
</protein>
<gene>
    <name evidence="1" type="ORF">LL14B4_04645</name>
    <name evidence="2" type="ORF">LL229_02850</name>
</gene>
<sequence>MKNTILTSREADAALQTALIDGAKWIITRTTDTVLYQGKTMNFTPLRSGGVLLEVY</sequence>
<dbReference type="EMBL" id="CP090823">
    <property type="protein sequence ID" value="WNS48342.1"/>
    <property type="molecule type" value="Genomic_DNA"/>
</dbReference>
<dbReference type="GeneID" id="89634773"/>
<dbReference type="EMBL" id="CP028160">
    <property type="protein sequence ID" value="AWN65498.1"/>
    <property type="molecule type" value="Genomic_DNA"/>
</dbReference>
<dbReference type="RefSeq" id="WP_021211865.1">
    <property type="nucleotide sequence ID" value="NZ_CAKMAV010000015.1"/>
</dbReference>
<dbReference type="Proteomes" id="UP000245919">
    <property type="component" value="Chromosome"/>
</dbReference>
<accession>A0A0V8CA33</accession>
<name>A0A0V8CA33_LACLL</name>
<reference evidence="2" key="2">
    <citation type="submission" date="2023-09" db="EMBL/GenBank/DDBJ databases">
        <title>Complete Genomes and Methylome analysis of Lactococcus lactis subs lactis strains.</title>
        <authorList>
            <person name="Fomenkov A."/>
            <person name="McDonnell B."/>
            <person name="Sun L."/>
            <person name="Van Sinderen D."/>
            <person name="Roberts R.J."/>
        </authorList>
    </citation>
    <scope>NUCLEOTIDE SEQUENCE</scope>
    <source>
        <strain evidence="2">229</strain>
    </source>
</reference>
<dbReference type="Proteomes" id="UP001055586">
    <property type="component" value="Chromosome"/>
</dbReference>